<dbReference type="RefSeq" id="XP_040610092.1">
    <property type="nucleotide sequence ID" value="XM_040754158.1"/>
</dbReference>
<reference evidence="5" key="1">
    <citation type="submission" date="2025-08" db="UniProtKB">
        <authorList>
            <consortium name="RefSeq"/>
        </authorList>
    </citation>
    <scope>IDENTIFICATION</scope>
    <source>
        <tissue evidence="5">Liver</tissue>
    </source>
</reference>
<dbReference type="PANTHER" id="PTHR11360">
    <property type="entry name" value="MONOCARBOXYLATE TRANSPORTER"/>
    <property type="match status" value="1"/>
</dbReference>
<evidence type="ECO:0000256" key="1">
    <source>
        <dbReference type="ARBA" id="ARBA00022692"/>
    </source>
</evidence>
<evidence type="ECO:0000256" key="2">
    <source>
        <dbReference type="SAM" id="MobiDB-lite"/>
    </source>
</evidence>
<dbReference type="InterPro" id="IPR050327">
    <property type="entry name" value="Proton-linked_MCT"/>
</dbReference>
<evidence type="ECO:0000256" key="3">
    <source>
        <dbReference type="SAM" id="Phobius"/>
    </source>
</evidence>
<evidence type="ECO:0000313" key="4">
    <source>
        <dbReference type="Proteomes" id="UP000886700"/>
    </source>
</evidence>
<organism evidence="4 5">
    <name type="scientific">Mesocricetus auratus</name>
    <name type="common">Golden hamster</name>
    <dbReference type="NCBI Taxonomy" id="10036"/>
    <lineage>
        <taxon>Eukaryota</taxon>
        <taxon>Metazoa</taxon>
        <taxon>Chordata</taxon>
        <taxon>Craniata</taxon>
        <taxon>Vertebrata</taxon>
        <taxon>Euteleostomi</taxon>
        <taxon>Mammalia</taxon>
        <taxon>Eutheria</taxon>
        <taxon>Euarchontoglires</taxon>
        <taxon>Glires</taxon>
        <taxon>Rodentia</taxon>
        <taxon>Myomorpha</taxon>
        <taxon>Muroidea</taxon>
        <taxon>Cricetidae</taxon>
        <taxon>Cricetinae</taxon>
        <taxon>Mesocricetus</taxon>
    </lineage>
</organism>
<name>A0ABM2Y5G2_MESAU</name>
<proteinExistence type="predicted"/>
<accession>A0ABM2Y5G2</accession>
<sequence length="253" mass="27251">MLAWRDFLPANPHWAALTWRSIPAPHSPDAGVLRGWGPSGGWRLVGFRDEEWKPSFGLWRGRKHPFRVFQTSEVQSRAWRIFWREGWSNPGGDPALPTGPLSSILVTRFGCRPVMLTGGLLASAGMILASFASRLLEVYLTAGVLTGRLVDALKNYEIIFYLAGSEVALAGVFMAVATYCCLRCSKDTPSDPAAQGGASDTEDVEAEGDSEPMPASTEEPGSLEALEMLSPRAGSPGPEPEVEAVPGLAHESV</sequence>
<evidence type="ECO:0000313" key="5">
    <source>
        <dbReference type="RefSeq" id="XP_040610092.1"/>
    </source>
</evidence>
<dbReference type="PANTHER" id="PTHR11360:SF26">
    <property type="entry name" value="MONOCARBOXYLATE TRANSPORTER 3"/>
    <property type="match status" value="1"/>
</dbReference>
<keyword evidence="3" id="KW-0472">Membrane</keyword>
<feature type="transmembrane region" description="Helical" evidence="3">
    <location>
        <begin position="158"/>
        <end position="182"/>
    </location>
</feature>
<keyword evidence="4" id="KW-1185">Reference proteome</keyword>
<keyword evidence="3" id="KW-1133">Transmembrane helix</keyword>
<feature type="compositionally biased region" description="Acidic residues" evidence="2">
    <location>
        <begin position="200"/>
        <end position="210"/>
    </location>
</feature>
<gene>
    <name evidence="5" type="primary">Slc16a8</name>
</gene>
<feature type="transmembrane region" description="Helical" evidence="3">
    <location>
        <begin position="114"/>
        <end position="136"/>
    </location>
</feature>
<dbReference type="Proteomes" id="UP000886700">
    <property type="component" value="Unplaced"/>
</dbReference>
<keyword evidence="1 3" id="KW-0812">Transmembrane</keyword>
<feature type="region of interest" description="Disordered" evidence="2">
    <location>
        <begin position="188"/>
        <end position="253"/>
    </location>
</feature>
<protein>
    <submittedName>
        <fullName evidence="5">Monocarboxylate transporter 3 isoform X2</fullName>
    </submittedName>
</protein>
<dbReference type="GeneID" id="101829772"/>